<dbReference type="AlphaFoldDB" id="T1KDC3"/>
<dbReference type="GO" id="GO:0016020">
    <property type="term" value="C:membrane"/>
    <property type="evidence" value="ECO:0007669"/>
    <property type="project" value="UniProtKB-SubCell"/>
</dbReference>
<protein>
    <recommendedName>
        <fullName evidence="8">Major facilitator superfamily (MFS) profile domain-containing protein</fullName>
    </recommendedName>
</protein>
<evidence type="ECO:0000256" key="5">
    <source>
        <dbReference type="SAM" id="Phobius"/>
    </source>
</evidence>
<sequence length="525" mass="58178">MTQDFAKDLTGGQVFISFLKLTKLDPYLFLQVFAIVMQGVTITQLAEDKMCINQLHFPKEYCLTLTSNHSENAETTSTSILVHANSLKNWQTAIDTIPSSIVALFLSYWLEKYPHYLKAIMLLPNLGAILSILILLSNAFLFKVSSWAILLASVPSGFSGSITLLTSSFYTYVSWSTPTRFLVMRFAMLELFISTGSLCGTYLSGKVLTMKPWIHGQPENYLGVLFVSLALLVTAFIWGFFVTLEGVPDTAEHLACRSHREVVKDVFQLSRFKELAEPLTVKRSGRDKTKLIMAIISGLIIWSIIGGDYTISFQFSQKVYGWSAEKYSTLSTYFNILPALLSVIVPQLLKCMSVRDSAVGLIGALSVISMSGIKGIVTNDVGFALANSFGGLGSLASIANRALVSQIVDPEETAKIFAIISSANSYASIAAAYIYTHVYSATMDFHPGLIYNIAALLALIPAINFLVNDIAAVIRKREERKQKQVDPLDQLANFLVSLTIQKHNENSFYIWRYFKEISCPLMPVN</sequence>
<dbReference type="EnsemblMetazoa" id="tetur09g02410.1">
    <property type="protein sequence ID" value="tetur09g02410.1"/>
    <property type="gene ID" value="tetur09g02410"/>
</dbReference>
<dbReference type="eggNOG" id="KOG2816">
    <property type="taxonomic scope" value="Eukaryota"/>
</dbReference>
<keyword evidence="3 5" id="KW-1133">Transmembrane helix</keyword>
<feature type="transmembrane region" description="Helical" evidence="5">
    <location>
        <begin position="331"/>
        <end position="349"/>
    </location>
</feature>
<feature type="transmembrane region" description="Helical" evidence="5">
    <location>
        <begin position="147"/>
        <end position="170"/>
    </location>
</feature>
<evidence type="ECO:0000256" key="2">
    <source>
        <dbReference type="ARBA" id="ARBA00022692"/>
    </source>
</evidence>
<accession>T1KDC3</accession>
<name>T1KDC3_TETUR</name>
<organism evidence="6 7">
    <name type="scientific">Tetranychus urticae</name>
    <name type="common">Two-spotted spider mite</name>
    <dbReference type="NCBI Taxonomy" id="32264"/>
    <lineage>
        <taxon>Eukaryota</taxon>
        <taxon>Metazoa</taxon>
        <taxon>Ecdysozoa</taxon>
        <taxon>Arthropoda</taxon>
        <taxon>Chelicerata</taxon>
        <taxon>Arachnida</taxon>
        <taxon>Acari</taxon>
        <taxon>Acariformes</taxon>
        <taxon>Trombidiformes</taxon>
        <taxon>Prostigmata</taxon>
        <taxon>Eleutherengona</taxon>
        <taxon>Raphignathae</taxon>
        <taxon>Tetranychoidea</taxon>
        <taxon>Tetranychidae</taxon>
        <taxon>Tetranychus</taxon>
    </lineage>
</organism>
<dbReference type="HOGENOM" id="CLU_028365_0_0_1"/>
<feature type="transmembrane region" description="Helical" evidence="5">
    <location>
        <begin position="223"/>
        <end position="244"/>
    </location>
</feature>
<feature type="transmembrane region" description="Helical" evidence="5">
    <location>
        <begin position="416"/>
        <end position="436"/>
    </location>
</feature>
<keyword evidence="4 5" id="KW-0472">Membrane</keyword>
<reference evidence="7" key="1">
    <citation type="submission" date="2011-08" db="EMBL/GenBank/DDBJ databases">
        <authorList>
            <person name="Rombauts S."/>
        </authorList>
    </citation>
    <scope>NUCLEOTIDE SEQUENCE</scope>
    <source>
        <strain evidence="7">London</strain>
    </source>
</reference>
<dbReference type="InterPro" id="IPR036259">
    <property type="entry name" value="MFS_trans_sf"/>
</dbReference>
<dbReference type="EMBL" id="CAEY01002011">
    <property type="status" value="NOT_ANNOTATED_CDS"/>
    <property type="molecule type" value="Genomic_DNA"/>
</dbReference>
<dbReference type="SUPFAM" id="SSF103473">
    <property type="entry name" value="MFS general substrate transporter"/>
    <property type="match status" value="1"/>
</dbReference>
<feature type="transmembrane region" description="Helical" evidence="5">
    <location>
        <begin position="122"/>
        <end position="141"/>
    </location>
</feature>
<keyword evidence="2 5" id="KW-0812">Transmembrane</keyword>
<evidence type="ECO:0000256" key="3">
    <source>
        <dbReference type="ARBA" id="ARBA00022989"/>
    </source>
</evidence>
<evidence type="ECO:0000256" key="4">
    <source>
        <dbReference type="ARBA" id="ARBA00023136"/>
    </source>
</evidence>
<feature type="transmembrane region" description="Helical" evidence="5">
    <location>
        <begin position="448"/>
        <end position="474"/>
    </location>
</feature>
<feature type="transmembrane region" description="Helical" evidence="5">
    <location>
        <begin position="27"/>
        <end position="46"/>
    </location>
</feature>
<dbReference type="Proteomes" id="UP000015104">
    <property type="component" value="Unassembled WGS sequence"/>
</dbReference>
<evidence type="ECO:0008006" key="8">
    <source>
        <dbReference type="Google" id="ProtNLM"/>
    </source>
</evidence>
<evidence type="ECO:0000256" key="1">
    <source>
        <dbReference type="ARBA" id="ARBA00004141"/>
    </source>
</evidence>
<feature type="transmembrane region" description="Helical" evidence="5">
    <location>
        <begin position="291"/>
        <end position="311"/>
    </location>
</feature>
<comment type="subcellular location">
    <subcellularLocation>
        <location evidence="1">Membrane</location>
        <topology evidence="1">Multi-pass membrane protein</topology>
    </subcellularLocation>
</comment>
<proteinExistence type="predicted"/>
<dbReference type="PANTHER" id="PTHR23507">
    <property type="entry name" value="ZGC:174356"/>
    <property type="match status" value="1"/>
</dbReference>
<dbReference type="PANTHER" id="PTHR23507:SF1">
    <property type="entry name" value="FI18259P1-RELATED"/>
    <property type="match status" value="1"/>
</dbReference>
<reference evidence="6" key="2">
    <citation type="submission" date="2015-06" db="UniProtKB">
        <authorList>
            <consortium name="EnsemblMetazoa"/>
        </authorList>
    </citation>
    <scope>IDENTIFICATION</scope>
</reference>
<dbReference type="Gene3D" id="1.20.1250.20">
    <property type="entry name" value="MFS general substrate transporter like domains"/>
    <property type="match status" value="1"/>
</dbReference>
<dbReference type="GO" id="GO:0022857">
    <property type="term" value="F:transmembrane transporter activity"/>
    <property type="evidence" value="ECO:0007669"/>
    <property type="project" value="TreeGrafter"/>
</dbReference>
<feature type="transmembrane region" description="Helical" evidence="5">
    <location>
        <begin position="358"/>
        <end position="377"/>
    </location>
</feature>
<feature type="transmembrane region" description="Helical" evidence="5">
    <location>
        <begin position="383"/>
        <end position="404"/>
    </location>
</feature>
<evidence type="ECO:0000313" key="6">
    <source>
        <dbReference type="EnsemblMetazoa" id="tetur09g02410.1"/>
    </source>
</evidence>
<feature type="transmembrane region" description="Helical" evidence="5">
    <location>
        <begin position="182"/>
        <end position="203"/>
    </location>
</feature>
<evidence type="ECO:0000313" key="7">
    <source>
        <dbReference type="Proteomes" id="UP000015104"/>
    </source>
</evidence>
<keyword evidence="7" id="KW-1185">Reference proteome</keyword>